<feature type="transmembrane region" description="Helical" evidence="1">
    <location>
        <begin position="303"/>
        <end position="323"/>
    </location>
</feature>
<reference evidence="2" key="1">
    <citation type="submission" date="2021-01" db="EMBL/GenBank/DDBJ databases">
        <authorList>
            <person name="Corre E."/>
            <person name="Pelletier E."/>
            <person name="Niang G."/>
            <person name="Scheremetjew M."/>
            <person name="Finn R."/>
            <person name="Kale V."/>
            <person name="Holt S."/>
            <person name="Cochrane G."/>
            <person name="Meng A."/>
            <person name="Brown T."/>
            <person name="Cohen L."/>
        </authorList>
    </citation>
    <scope>NUCLEOTIDE SEQUENCE</scope>
    <source>
        <strain evidence="2">CCMP1661</strain>
    </source>
</reference>
<protein>
    <recommendedName>
        <fullName evidence="3">Amino acid transporter transmembrane domain-containing protein</fullName>
    </recommendedName>
</protein>
<organism evidence="2">
    <name type="scientific">Fibrocapsa japonica</name>
    <dbReference type="NCBI Taxonomy" id="94617"/>
    <lineage>
        <taxon>Eukaryota</taxon>
        <taxon>Sar</taxon>
        <taxon>Stramenopiles</taxon>
        <taxon>Ochrophyta</taxon>
        <taxon>Raphidophyceae</taxon>
        <taxon>Chattonellales</taxon>
        <taxon>Chattonellaceae</taxon>
        <taxon>Fibrocapsa</taxon>
    </lineage>
</organism>
<gene>
    <name evidence="2" type="ORF">FJAP1339_LOCUS11206</name>
</gene>
<dbReference type="PANTHER" id="PTHR16189">
    <property type="entry name" value="TRANSMEMBRANE PROTEIN 104-RELATED"/>
    <property type="match status" value="1"/>
</dbReference>
<keyword evidence="1" id="KW-0812">Transmembrane</keyword>
<dbReference type="PANTHER" id="PTHR16189:SF2">
    <property type="entry name" value="AMINO ACID TRANSPORTER TRANSMEMBRANE DOMAIN-CONTAINING PROTEIN"/>
    <property type="match status" value="1"/>
</dbReference>
<evidence type="ECO:0008006" key="3">
    <source>
        <dbReference type="Google" id="ProtNLM"/>
    </source>
</evidence>
<feature type="transmembrane region" description="Helical" evidence="1">
    <location>
        <begin position="41"/>
        <end position="60"/>
    </location>
</feature>
<feature type="transmembrane region" description="Helical" evidence="1">
    <location>
        <begin position="473"/>
        <end position="496"/>
    </location>
</feature>
<feature type="transmembrane region" description="Helical" evidence="1">
    <location>
        <begin position="359"/>
        <end position="383"/>
    </location>
</feature>
<accession>A0A7S2V546</accession>
<dbReference type="AlphaFoldDB" id="A0A7S2V546"/>
<proteinExistence type="predicted"/>
<feature type="transmembrane region" description="Helical" evidence="1">
    <location>
        <begin position="193"/>
        <end position="211"/>
    </location>
</feature>
<sequence length="504" mass="55307">MWPFEGLRRTLYAPLENQSLQHTPKPTRFLKYHVNSPGQGISTFAGICITINILMGTGFLVLPRVFYASGLVLGPVILLLVTIFMMQTCKYEAEVMCRAEAVVHHNLDPGDVNSSTASAESDMQIRNHAFSMTEMCEIFGSPALKRLYIFLVAIFLMGTMVGSANVFAVSLSARIPIPFLNGNNVCLDSSECYELYLFYVIVMAVVVIPLSMKDLKEQVGFQVLMTFARFTVLVAMVGTTLYSTATGIQLFAEHDSVDFHPAPMYNLLGASTVFSTAVYAQILNSYVTIIVEPLENKKDLGKVLSSGLICTFLMFGTIGFFVAQRFGSQTSPAANVDWERFTGGGEGATVEGRPLWATVVANFVLIFPVFDTISAFPLNAINLSTNVMAAIYHDRVDKAERDPTICGFFRGTCASVALVAAAFCTKLDVILDYAGSFGILLAMVIPPYLSYVSEKGTREELGVRSAKTVYSSWFSTIPCAIAVGIFGIIMFIYSMVDNTVYYFF</sequence>
<feature type="transmembrane region" description="Helical" evidence="1">
    <location>
        <begin position="223"/>
        <end position="245"/>
    </location>
</feature>
<feature type="transmembrane region" description="Helical" evidence="1">
    <location>
        <begin position="147"/>
        <end position="173"/>
    </location>
</feature>
<keyword evidence="1" id="KW-0472">Membrane</keyword>
<evidence type="ECO:0000313" key="2">
    <source>
        <dbReference type="EMBL" id="CAD9873358.1"/>
    </source>
</evidence>
<feature type="transmembrane region" description="Helical" evidence="1">
    <location>
        <begin position="429"/>
        <end position="452"/>
    </location>
</feature>
<evidence type="ECO:0000256" key="1">
    <source>
        <dbReference type="SAM" id="Phobius"/>
    </source>
</evidence>
<name>A0A7S2V546_9STRA</name>
<feature type="transmembrane region" description="Helical" evidence="1">
    <location>
        <begin position="265"/>
        <end position="291"/>
    </location>
</feature>
<dbReference type="EMBL" id="HBHR01021954">
    <property type="protein sequence ID" value="CAD9873358.1"/>
    <property type="molecule type" value="Transcribed_RNA"/>
</dbReference>
<feature type="transmembrane region" description="Helical" evidence="1">
    <location>
        <begin position="66"/>
        <end position="86"/>
    </location>
</feature>
<feature type="transmembrane region" description="Helical" evidence="1">
    <location>
        <begin position="404"/>
        <end position="423"/>
    </location>
</feature>
<keyword evidence="1" id="KW-1133">Transmembrane helix</keyword>